<accession>A0A4V6NCI2</accession>
<dbReference type="Proteomes" id="UP000294856">
    <property type="component" value="Unassembled WGS sequence"/>
</dbReference>
<name>A0A4V6NCI2_9NOCA</name>
<evidence type="ECO:0000313" key="2">
    <source>
        <dbReference type="Proteomes" id="UP000294856"/>
    </source>
</evidence>
<evidence type="ECO:0000313" key="1">
    <source>
        <dbReference type="EMBL" id="TCJ89985.1"/>
    </source>
</evidence>
<protein>
    <submittedName>
        <fullName evidence="1">Uncharacterized protein</fullName>
    </submittedName>
</protein>
<gene>
    <name evidence="1" type="ORF">DFR71_6278</name>
</gene>
<reference evidence="1 2" key="1">
    <citation type="submission" date="2019-03" db="EMBL/GenBank/DDBJ databases">
        <title>Genomic Encyclopedia of Type Strains, Phase IV (KMG-IV): sequencing the most valuable type-strain genomes for metagenomic binning, comparative biology and taxonomic classification.</title>
        <authorList>
            <person name="Goeker M."/>
        </authorList>
    </citation>
    <scope>NUCLEOTIDE SEQUENCE [LARGE SCALE GENOMIC DNA]</scope>
    <source>
        <strain evidence="1 2">DSM 44684</strain>
    </source>
</reference>
<dbReference type="STRING" id="1210063.GCA_001612665_05706"/>
<dbReference type="AlphaFoldDB" id="A0A4V6NCI2"/>
<sequence length="97" mass="10867">MKTFTTAKNVWLAVGQLWTDIYRDGTRVLLVTDFAEPTTDAKGRARCQVSYRVVVRDGAQTTSARVQRIDADRLADPKLYALVTDPKLLAWVRGVQA</sequence>
<proteinExistence type="predicted"/>
<dbReference type="EMBL" id="SMFR01000008">
    <property type="protein sequence ID" value="TCJ89985.1"/>
    <property type="molecule type" value="Genomic_DNA"/>
</dbReference>
<organism evidence="1 2">
    <name type="scientific">Nocardia alba</name>
    <dbReference type="NCBI Taxonomy" id="225051"/>
    <lineage>
        <taxon>Bacteria</taxon>
        <taxon>Bacillati</taxon>
        <taxon>Actinomycetota</taxon>
        <taxon>Actinomycetes</taxon>
        <taxon>Mycobacteriales</taxon>
        <taxon>Nocardiaceae</taxon>
        <taxon>Nocardia</taxon>
    </lineage>
</organism>
<comment type="caution">
    <text evidence="1">The sequence shown here is derived from an EMBL/GenBank/DDBJ whole genome shotgun (WGS) entry which is preliminary data.</text>
</comment>
<keyword evidence="2" id="KW-1185">Reference proteome</keyword>